<feature type="compositionally biased region" description="Polar residues" evidence="1">
    <location>
        <begin position="82"/>
        <end position="101"/>
    </location>
</feature>
<dbReference type="OrthoDB" id="3248986at2759"/>
<organism evidence="2 3">
    <name type="scientific">Neolentinus lepideus HHB14362 ss-1</name>
    <dbReference type="NCBI Taxonomy" id="1314782"/>
    <lineage>
        <taxon>Eukaryota</taxon>
        <taxon>Fungi</taxon>
        <taxon>Dikarya</taxon>
        <taxon>Basidiomycota</taxon>
        <taxon>Agaricomycotina</taxon>
        <taxon>Agaricomycetes</taxon>
        <taxon>Gloeophyllales</taxon>
        <taxon>Gloeophyllaceae</taxon>
        <taxon>Neolentinus</taxon>
    </lineage>
</organism>
<protein>
    <submittedName>
        <fullName evidence="2">Uncharacterized protein</fullName>
    </submittedName>
</protein>
<sequence length="427" mass="48028">MAHSASSLRVPCYCARCSAHPDGFVIQTKKNNRLHMKAYPLRAPEPATSTTVNSPIPLVFDSDSEDGARLYGMSSPPRIPSQEPTVVPSNQQPPFRSSESGDTPDISFQPVVFPDTPTPGSDQDEADQPAKPFIRLAYLEACLANIYSNVTLNGALDALFIAGVLPLVPRPVRTLVSAKRRLGIDADQYITQYALCTECWKHYTPTELWDLPSPYCILPECSGEVFEQLEDSKGKIKRRPLKIMPHTSIIATLRRFFRRPGFAQMIRDSRNDVPGRNNNENFLMKDMSDGDIWHMSRTGICREIGDCGTVRDVPIEGGGRNLSSHRFGLHLTMNAGWFGMLERPHSTGPIYYCINDLPIHERFLQRNMLCSCIMPGPKEPSAQQINHCMEPSTKEIAELQNGEQYLEFILWINKDSPFVRCRDGDLW</sequence>
<gene>
    <name evidence="2" type="ORF">NEOLEDRAFT_1159410</name>
</gene>
<keyword evidence="3" id="KW-1185">Reference proteome</keyword>
<accession>A0A165MP71</accession>
<dbReference type="STRING" id="1314782.A0A165MP71"/>
<evidence type="ECO:0000256" key="1">
    <source>
        <dbReference type="SAM" id="MobiDB-lite"/>
    </source>
</evidence>
<reference evidence="2 3" key="1">
    <citation type="journal article" date="2016" name="Mol. Biol. Evol.">
        <title>Comparative Genomics of Early-Diverging Mushroom-Forming Fungi Provides Insights into the Origins of Lignocellulose Decay Capabilities.</title>
        <authorList>
            <person name="Nagy L.G."/>
            <person name="Riley R."/>
            <person name="Tritt A."/>
            <person name="Adam C."/>
            <person name="Daum C."/>
            <person name="Floudas D."/>
            <person name="Sun H."/>
            <person name="Yadav J.S."/>
            <person name="Pangilinan J."/>
            <person name="Larsson K.H."/>
            <person name="Matsuura K."/>
            <person name="Barry K."/>
            <person name="Labutti K."/>
            <person name="Kuo R."/>
            <person name="Ohm R.A."/>
            <person name="Bhattacharya S.S."/>
            <person name="Shirouzu T."/>
            <person name="Yoshinaga Y."/>
            <person name="Martin F.M."/>
            <person name="Grigoriev I.V."/>
            <person name="Hibbett D.S."/>
        </authorList>
    </citation>
    <scope>NUCLEOTIDE SEQUENCE [LARGE SCALE GENOMIC DNA]</scope>
    <source>
        <strain evidence="2 3">HHB14362 ss-1</strain>
    </source>
</reference>
<evidence type="ECO:0000313" key="3">
    <source>
        <dbReference type="Proteomes" id="UP000076761"/>
    </source>
</evidence>
<evidence type="ECO:0000313" key="2">
    <source>
        <dbReference type="EMBL" id="KZT18597.1"/>
    </source>
</evidence>
<dbReference type="EMBL" id="KV425670">
    <property type="protein sequence ID" value="KZT18597.1"/>
    <property type="molecule type" value="Genomic_DNA"/>
</dbReference>
<proteinExistence type="predicted"/>
<dbReference type="Proteomes" id="UP000076761">
    <property type="component" value="Unassembled WGS sequence"/>
</dbReference>
<name>A0A165MP71_9AGAM</name>
<dbReference type="AlphaFoldDB" id="A0A165MP71"/>
<dbReference type="InParanoid" id="A0A165MP71"/>
<feature type="region of interest" description="Disordered" evidence="1">
    <location>
        <begin position="67"/>
        <end position="127"/>
    </location>
</feature>